<dbReference type="Proteomes" id="UP000032900">
    <property type="component" value="Unassembled WGS sequence"/>
</dbReference>
<comment type="caution">
    <text evidence="2">The sequence shown here is derived from an EMBL/GenBank/DDBJ whole genome shotgun (WGS) entry which is preliminary data.</text>
</comment>
<evidence type="ECO:0000256" key="1">
    <source>
        <dbReference type="SAM" id="MobiDB-lite"/>
    </source>
</evidence>
<dbReference type="AlphaFoldDB" id="A0A0E9M436"/>
<feature type="compositionally biased region" description="Polar residues" evidence="1">
    <location>
        <begin position="177"/>
        <end position="190"/>
    </location>
</feature>
<proteinExistence type="predicted"/>
<dbReference type="EMBL" id="BAZW01000071">
    <property type="protein sequence ID" value="GAO31935.1"/>
    <property type="molecule type" value="Genomic_DNA"/>
</dbReference>
<name>A0A0E9M436_9BACT</name>
<protein>
    <submittedName>
        <fullName evidence="2">Uncharacterized protein</fullName>
    </submittedName>
</protein>
<gene>
    <name evidence="2" type="ORF">JCM15548_14349</name>
</gene>
<feature type="region of interest" description="Disordered" evidence="1">
    <location>
        <begin position="174"/>
        <end position="198"/>
    </location>
</feature>
<evidence type="ECO:0000313" key="3">
    <source>
        <dbReference type="Proteomes" id="UP000032900"/>
    </source>
</evidence>
<reference evidence="2 3" key="1">
    <citation type="journal article" date="2015" name="Microbes Environ.">
        <title>Distribution and evolution of nitrogen fixation genes in the phylum bacteroidetes.</title>
        <authorList>
            <person name="Inoue J."/>
            <person name="Oshima K."/>
            <person name="Suda W."/>
            <person name="Sakamoto M."/>
            <person name="Iino T."/>
            <person name="Noda S."/>
            <person name="Hongoh Y."/>
            <person name="Hattori M."/>
            <person name="Ohkuma M."/>
        </authorList>
    </citation>
    <scope>NUCLEOTIDE SEQUENCE [LARGE SCALE GENOMIC DNA]</scope>
    <source>
        <strain evidence="2">JCM 15548</strain>
    </source>
</reference>
<evidence type="ECO:0000313" key="2">
    <source>
        <dbReference type="EMBL" id="GAO31935.1"/>
    </source>
</evidence>
<organism evidence="2 3">
    <name type="scientific">Geofilum rubicundum JCM 15548</name>
    <dbReference type="NCBI Taxonomy" id="1236989"/>
    <lineage>
        <taxon>Bacteria</taxon>
        <taxon>Pseudomonadati</taxon>
        <taxon>Bacteroidota</taxon>
        <taxon>Bacteroidia</taxon>
        <taxon>Marinilabiliales</taxon>
        <taxon>Marinilabiliaceae</taxon>
        <taxon>Geofilum</taxon>
    </lineage>
</organism>
<keyword evidence="3" id="KW-1185">Reference proteome</keyword>
<sequence>MDYGAQVAVNYASGNESPWTENINGASIVASGIAGAATGGLASLARTGAVTTTRAVGASMAINAGESVSKQLATDGSVSATQVAVDVAVGQMADGVPTKNLVPTKQIEKQLDRAVRVAGDTPRASRAQAVDAAQGKVNTANNVNQANSATQGKVAETVMGAAASGVVTNNSSNVNNRSMFTTPTVPSDNTRVVLPNYQ</sequence>
<accession>A0A0E9M436</accession>